<dbReference type="CDD" id="cd07067">
    <property type="entry name" value="HP_PGM_like"/>
    <property type="match status" value="1"/>
</dbReference>
<dbReference type="InterPro" id="IPR013078">
    <property type="entry name" value="His_Pase_superF_clade-1"/>
</dbReference>
<protein>
    <submittedName>
        <fullName evidence="4">Broad specificity phosphatase PhoE</fullName>
    </submittedName>
</protein>
<gene>
    <name evidence="4" type="ORF">LY28_00891</name>
</gene>
<reference evidence="4 5" key="1">
    <citation type="submission" date="2018-06" db="EMBL/GenBank/DDBJ databases">
        <title>Genomic Encyclopedia of Type Strains, Phase I: the one thousand microbial genomes (KMG-I) project.</title>
        <authorList>
            <person name="Kyrpides N."/>
        </authorList>
    </citation>
    <scope>NUCLEOTIDE SEQUENCE [LARGE SCALE GENOMIC DNA]</scope>
    <source>
        <strain evidence="4 5">DSM 19573</strain>
    </source>
</reference>
<dbReference type="InterPro" id="IPR050275">
    <property type="entry name" value="PGM_Phosphatase"/>
</dbReference>
<dbReference type="AlphaFoldDB" id="A0A318XPG7"/>
<evidence type="ECO:0000313" key="4">
    <source>
        <dbReference type="EMBL" id="PYG89070.1"/>
    </source>
</evidence>
<evidence type="ECO:0000313" key="5">
    <source>
        <dbReference type="Proteomes" id="UP000248132"/>
    </source>
</evidence>
<evidence type="ECO:0000256" key="3">
    <source>
        <dbReference type="SAM" id="MobiDB-lite"/>
    </source>
</evidence>
<dbReference type="EMBL" id="QKMR01000004">
    <property type="protein sequence ID" value="PYG89070.1"/>
    <property type="molecule type" value="Genomic_DNA"/>
</dbReference>
<evidence type="ECO:0000256" key="1">
    <source>
        <dbReference type="PIRSR" id="PIRSR613078-1"/>
    </source>
</evidence>
<feature type="compositionally biased region" description="Polar residues" evidence="3">
    <location>
        <begin position="92"/>
        <end position="103"/>
    </location>
</feature>
<dbReference type="Pfam" id="PF00300">
    <property type="entry name" value="His_Phos_1"/>
    <property type="match status" value="1"/>
</dbReference>
<dbReference type="Proteomes" id="UP000248132">
    <property type="component" value="Unassembled WGS sequence"/>
</dbReference>
<feature type="active site" description="Tele-phosphohistidine intermediate" evidence="1">
    <location>
        <position position="10"/>
    </location>
</feature>
<dbReference type="InterPro" id="IPR029033">
    <property type="entry name" value="His_PPase_superfam"/>
</dbReference>
<comment type="caution">
    <text evidence="4">The sequence shown here is derived from an EMBL/GenBank/DDBJ whole genome shotgun (WGS) entry which is preliminary data.</text>
</comment>
<feature type="binding site" evidence="2">
    <location>
        <position position="59"/>
    </location>
    <ligand>
        <name>substrate</name>
    </ligand>
</feature>
<evidence type="ECO:0000256" key="2">
    <source>
        <dbReference type="PIRSR" id="PIRSR613078-2"/>
    </source>
</evidence>
<dbReference type="PANTHER" id="PTHR48100:SF59">
    <property type="entry name" value="ADENOSYLCOBALAMIN_ALPHA-RIBAZOLE PHOSPHATASE"/>
    <property type="match status" value="1"/>
</dbReference>
<dbReference type="PROSITE" id="PS00175">
    <property type="entry name" value="PG_MUTASE"/>
    <property type="match status" value="1"/>
</dbReference>
<proteinExistence type="predicted"/>
<dbReference type="SMART" id="SM00855">
    <property type="entry name" value="PGAM"/>
    <property type="match status" value="1"/>
</dbReference>
<dbReference type="GO" id="GO:0005737">
    <property type="term" value="C:cytoplasm"/>
    <property type="evidence" value="ECO:0007669"/>
    <property type="project" value="TreeGrafter"/>
</dbReference>
<dbReference type="InterPro" id="IPR010181">
    <property type="entry name" value="CGCAxxGCC_motif"/>
</dbReference>
<keyword evidence="5" id="KW-1185">Reference proteome</keyword>
<accession>A0A318XPG7</accession>
<dbReference type="GO" id="GO:0016791">
    <property type="term" value="F:phosphatase activity"/>
    <property type="evidence" value="ECO:0007669"/>
    <property type="project" value="TreeGrafter"/>
</dbReference>
<dbReference type="PANTHER" id="PTHR48100">
    <property type="entry name" value="BROAD-SPECIFICITY PHOSPHATASE YOR283W-RELATED"/>
    <property type="match status" value="1"/>
</dbReference>
<dbReference type="Gene3D" id="3.40.50.1240">
    <property type="entry name" value="Phosphoglycerate mutase-like"/>
    <property type="match status" value="1"/>
</dbReference>
<feature type="binding site" evidence="2">
    <location>
        <begin position="9"/>
        <end position="16"/>
    </location>
    <ligand>
        <name>substrate</name>
    </ligand>
</feature>
<dbReference type="RefSeq" id="WP_110460962.1">
    <property type="nucleotide sequence ID" value="NZ_QKMR01000004.1"/>
</dbReference>
<name>A0A318XPG7_9FIRM</name>
<dbReference type="InterPro" id="IPR001345">
    <property type="entry name" value="PG/BPGM_mutase_AS"/>
</dbReference>
<feature type="region of interest" description="Disordered" evidence="3">
    <location>
        <begin position="92"/>
        <end position="115"/>
    </location>
</feature>
<dbReference type="SUPFAM" id="SSF53254">
    <property type="entry name" value="Phosphoglycerate mutase-like"/>
    <property type="match status" value="1"/>
</dbReference>
<feature type="active site" description="Proton donor/acceptor" evidence="1">
    <location>
        <position position="84"/>
    </location>
</feature>
<organism evidence="4 5">
    <name type="scientific">Ruminiclostridium sufflavum DSM 19573</name>
    <dbReference type="NCBI Taxonomy" id="1121337"/>
    <lineage>
        <taxon>Bacteria</taxon>
        <taxon>Bacillati</taxon>
        <taxon>Bacillota</taxon>
        <taxon>Clostridia</taxon>
        <taxon>Eubacteriales</taxon>
        <taxon>Oscillospiraceae</taxon>
        <taxon>Ruminiclostridium</taxon>
    </lineage>
</organism>
<dbReference type="OrthoDB" id="9791535at2"/>
<sequence length="313" mass="35205">MATEICIVRHGETDWNVQKRYQGREDTELNENGEEQANAVARHLKRYRWNAVLSSPLKRALRTAEIIGESLGIEEIEILASFIERDFGNGSGMTREQQAQSFPDGSIPGKESDDELSDRIKKGLEYITKAYKGEKVILVSHGAVINAIIKYVSDNFISVGETFVKNACLNIIKYEDEKWTIELYNSIDYLKTPVEIAEDCFLGKEGCRRMNCAQAVICAFKEEFEIDEKVIEDFRKMGGGNAPDGLCGAYYAASYVLHEKGAEDKAYELENYFSEYAGSVKCKEIKEGRKLSCTGCVVRSSEFLAKLQKASRS</sequence>
<dbReference type="Pfam" id="PF09719">
    <property type="entry name" value="C_GCAxxG_C_C"/>
    <property type="match status" value="1"/>
</dbReference>